<feature type="transmembrane region" description="Helical" evidence="1">
    <location>
        <begin position="49"/>
        <end position="67"/>
    </location>
</feature>
<accession>A0A8J3HRQ0</accession>
<reference evidence="2 3" key="1">
    <citation type="journal article" date="2021" name="Microb. Ecol.">
        <title>Candidatus Mesenet longicola: Novel Endosymbionts of Brontispa longissima that Induce Cytoplasmic Incompatibility.</title>
        <authorList>
            <person name="Takano S."/>
            <person name="Gotoh Y."/>
            <person name="Hayashi T."/>
        </authorList>
    </citation>
    <scope>NUCLEOTIDE SEQUENCE [LARGE SCALE GENOMIC DNA]</scope>
    <source>
        <strain evidence="2">L5</strain>
    </source>
</reference>
<feature type="transmembrane region" description="Helical" evidence="1">
    <location>
        <begin position="21"/>
        <end position="43"/>
    </location>
</feature>
<keyword evidence="1" id="KW-1133">Transmembrane helix</keyword>
<dbReference type="Proteomes" id="UP000637906">
    <property type="component" value="Unassembled WGS sequence"/>
</dbReference>
<dbReference type="AlphaFoldDB" id="A0A8J3HRQ0"/>
<protein>
    <submittedName>
        <fullName evidence="2">Uncharacterized protein</fullName>
    </submittedName>
</protein>
<proteinExistence type="predicted"/>
<keyword evidence="1" id="KW-0812">Transmembrane</keyword>
<evidence type="ECO:0000313" key="2">
    <source>
        <dbReference type="EMBL" id="GHM59078.1"/>
    </source>
</evidence>
<name>A0A8J3HRQ0_9RICK</name>
<keyword evidence="1" id="KW-0472">Membrane</keyword>
<organism evidence="2 3">
    <name type="scientific">Candidatus Mesenet longicola</name>
    <dbReference type="NCBI Taxonomy" id="1892558"/>
    <lineage>
        <taxon>Bacteria</taxon>
        <taxon>Pseudomonadati</taxon>
        <taxon>Pseudomonadota</taxon>
        <taxon>Alphaproteobacteria</taxon>
        <taxon>Rickettsiales</taxon>
        <taxon>Anaplasmataceae</taxon>
        <taxon>Candidatus Mesenet</taxon>
    </lineage>
</organism>
<comment type="caution">
    <text evidence="2">The sequence shown here is derived from an EMBL/GenBank/DDBJ whole genome shotgun (WGS) entry which is preliminary data.</text>
</comment>
<dbReference type="EMBL" id="BNGU01000002">
    <property type="protein sequence ID" value="GHM59078.1"/>
    <property type="molecule type" value="Genomic_DNA"/>
</dbReference>
<sequence length="113" mass="12589">MMSNVNLRKVFNKTTILHSALAIYVATTITVIIAGAICCQNNMEKGSILINTGFIMSTLLSLNYIFWGSIQKIIKKESESQKIDVMGEKLDSIIKSINASQEYEQSIKNSLLQ</sequence>
<gene>
    <name evidence="2" type="ORF">sL5_00710</name>
</gene>
<evidence type="ECO:0000256" key="1">
    <source>
        <dbReference type="SAM" id="Phobius"/>
    </source>
</evidence>
<keyword evidence="3" id="KW-1185">Reference proteome</keyword>
<evidence type="ECO:0000313" key="3">
    <source>
        <dbReference type="Proteomes" id="UP000637906"/>
    </source>
</evidence>